<reference evidence="2 3" key="1">
    <citation type="journal article" date="2017" name="PLoS Biol.">
        <title>The sea cucumber genome provides insights into morphological evolution and visceral regeneration.</title>
        <authorList>
            <person name="Zhang X."/>
            <person name="Sun L."/>
            <person name="Yuan J."/>
            <person name="Sun Y."/>
            <person name="Gao Y."/>
            <person name="Zhang L."/>
            <person name="Li S."/>
            <person name="Dai H."/>
            <person name="Hamel J.F."/>
            <person name="Liu C."/>
            <person name="Yu Y."/>
            <person name="Liu S."/>
            <person name="Lin W."/>
            <person name="Guo K."/>
            <person name="Jin S."/>
            <person name="Xu P."/>
            <person name="Storey K.B."/>
            <person name="Huan P."/>
            <person name="Zhang T."/>
            <person name="Zhou Y."/>
            <person name="Zhang J."/>
            <person name="Lin C."/>
            <person name="Li X."/>
            <person name="Xing L."/>
            <person name="Huo D."/>
            <person name="Sun M."/>
            <person name="Wang L."/>
            <person name="Mercier A."/>
            <person name="Li F."/>
            <person name="Yang H."/>
            <person name="Xiang J."/>
        </authorList>
    </citation>
    <scope>NUCLEOTIDE SEQUENCE [LARGE SCALE GENOMIC DNA]</scope>
    <source>
        <strain evidence="2">Shaxun</strain>
        <tissue evidence="2">Muscle</tissue>
    </source>
</reference>
<evidence type="ECO:0000256" key="1">
    <source>
        <dbReference type="SAM" id="MobiDB-lite"/>
    </source>
</evidence>
<comment type="caution">
    <text evidence="2">The sequence shown here is derived from an EMBL/GenBank/DDBJ whole genome shotgun (WGS) entry which is preliminary data.</text>
</comment>
<organism evidence="2 3">
    <name type="scientific">Stichopus japonicus</name>
    <name type="common">Sea cucumber</name>
    <dbReference type="NCBI Taxonomy" id="307972"/>
    <lineage>
        <taxon>Eukaryota</taxon>
        <taxon>Metazoa</taxon>
        <taxon>Echinodermata</taxon>
        <taxon>Eleutherozoa</taxon>
        <taxon>Echinozoa</taxon>
        <taxon>Holothuroidea</taxon>
        <taxon>Aspidochirotacea</taxon>
        <taxon>Aspidochirotida</taxon>
        <taxon>Stichopodidae</taxon>
        <taxon>Apostichopus</taxon>
    </lineage>
</organism>
<sequence>MGGYCSTHPIKAVDALQLIDSLDGPPNPVHRDDDIHHQNFATYIECSELTSVPAEKPSTNNCNNLNVNGMRDHRKRIFQYCISMEVDCVCLQETHILEASREGESGGILPSPTPGSPPPPVVADPNPVPPLPPPHREADTGYQPASPINSSSSVPRPAPVSPDPEALSDGDSGDSLIIVSGGSV</sequence>
<dbReference type="AlphaFoldDB" id="A0A2G8LI22"/>
<protein>
    <submittedName>
        <fullName evidence="2">Uncharacterized protein</fullName>
    </submittedName>
</protein>
<dbReference type="Gene3D" id="3.60.10.10">
    <property type="entry name" value="Endonuclease/exonuclease/phosphatase"/>
    <property type="match status" value="1"/>
</dbReference>
<dbReference type="SUPFAM" id="SSF56219">
    <property type="entry name" value="DNase I-like"/>
    <property type="match status" value="1"/>
</dbReference>
<dbReference type="EMBL" id="MRZV01000073">
    <property type="protein sequence ID" value="PIK59830.1"/>
    <property type="molecule type" value="Genomic_DNA"/>
</dbReference>
<dbReference type="Proteomes" id="UP000230750">
    <property type="component" value="Unassembled WGS sequence"/>
</dbReference>
<proteinExistence type="predicted"/>
<accession>A0A2G8LI22</accession>
<name>A0A2G8LI22_STIJA</name>
<dbReference type="InterPro" id="IPR036691">
    <property type="entry name" value="Endo/exonu/phosph_ase_sf"/>
</dbReference>
<evidence type="ECO:0000313" key="3">
    <source>
        <dbReference type="Proteomes" id="UP000230750"/>
    </source>
</evidence>
<feature type="region of interest" description="Disordered" evidence="1">
    <location>
        <begin position="102"/>
        <end position="184"/>
    </location>
</feature>
<keyword evidence="3" id="KW-1185">Reference proteome</keyword>
<feature type="compositionally biased region" description="Pro residues" evidence="1">
    <location>
        <begin position="111"/>
        <end position="133"/>
    </location>
</feature>
<evidence type="ECO:0000313" key="2">
    <source>
        <dbReference type="EMBL" id="PIK59830.1"/>
    </source>
</evidence>
<dbReference type="STRING" id="307972.A0A2G8LI22"/>
<gene>
    <name evidence="2" type="ORF">BSL78_03285</name>
</gene>